<accession>A0A1I1BXA6</accession>
<sequence length="71" mass="7661">MSEATDFRAWLDQSEREAHDAIARSYAEGRAALGSPDGREDEVEQSTVKQESTGAAEESGSGEQTGDEKQN</sequence>
<protein>
    <submittedName>
        <fullName evidence="2">Uncharacterized protein</fullName>
    </submittedName>
</protein>
<dbReference type="AlphaFoldDB" id="A0A1I1BXA6"/>
<gene>
    <name evidence="2" type="ORF">SAMN05216266_11811</name>
</gene>
<evidence type="ECO:0000256" key="1">
    <source>
        <dbReference type="SAM" id="MobiDB-lite"/>
    </source>
</evidence>
<name>A0A1I1BXA6_9PSEU</name>
<organism evidence="2 3">
    <name type="scientific">Amycolatopsis marina</name>
    <dbReference type="NCBI Taxonomy" id="490629"/>
    <lineage>
        <taxon>Bacteria</taxon>
        <taxon>Bacillati</taxon>
        <taxon>Actinomycetota</taxon>
        <taxon>Actinomycetes</taxon>
        <taxon>Pseudonocardiales</taxon>
        <taxon>Pseudonocardiaceae</taxon>
        <taxon>Amycolatopsis</taxon>
    </lineage>
</organism>
<dbReference type="RefSeq" id="WP_143101916.1">
    <property type="nucleotide sequence ID" value="NZ_FOKG01000018.1"/>
</dbReference>
<dbReference type="STRING" id="490629.SAMN05216266_11811"/>
<dbReference type="OrthoDB" id="3701120at2"/>
<dbReference type="Proteomes" id="UP000243799">
    <property type="component" value="Unassembled WGS sequence"/>
</dbReference>
<dbReference type="EMBL" id="FOKG01000018">
    <property type="protein sequence ID" value="SFB54336.1"/>
    <property type="molecule type" value="Genomic_DNA"/>
</dbReference>
<evidence type="ECO:0000313" key="2">
    <source>
        <dbReference type="EMBL" id="SFB54336.1"/>
    </source>
</evidence>
<proteinExistence type="predicted"/>
<reference evidence="3" key="1">
    <citation type="submission" date="2016-10" db="EMBL/GenBank/DDBJ databases">
        <authorList>
            <person name="Varghese N."/>
            <person name="Submissions S."/>
        </authorList>
    </citation>
    <scope>NUCLEOTIDE SEQUENCE [LARGE SCALE GENOMIC DNA]</scope>
    <source>
        <strain evidence="3">CGMCC 4.3568</strain>
    </source>
</reference>
<feature type="region of interest" description="Disordered" evidence="1">
    <location>
        <begin position="21"/>
        <end position="71"/>
    </location>
</feature>
<evidence type="ECO:0000313" key="3">
    <source>
        <dbReference type="Proteomes" id="UP000243799"/>
    </source>
</evidence>
<keyword evidence="3" id="KW-1185">Reference proteome</keyword>